<dbReference type="InterPro" id="IPR003594">
    <property type="entry name" value="HATPase_dom"/>
</dbReference>
<dbReference type="SUPFAM" id="SSF158472">
    <property type="entry name" value="HAMP domain-like"/>
    <property type="match status" value="1"/>
</dbReference>
<proteinExistence type="predicted"/>
<evidence type="ECO:0000256" key="2">
    <source>
        <dbReference type="ARBA" id="ARBA00022475"/>
    </source>
</evidence>
<evidence type="ECO:0000259" key="10">
    <source>
        <dbReference type="PROSITE" id="PS50885"/>
    </source>
</evidence>
<accession>A0ABU7VN68</accession>
<evidence type="ECO:0000256" key="6">
    <source>
        <dbReference type="ARBA" id="ARBA00022777"/>
    </source>
</evidence>
<keyword evidence="4 11" id="KW-0808">Transferase</keyword>
<keyword evidence="12" id="KW-1185">Reference proteome</keyword>
<dbReference type="SUPFAM" id="SSF55874">
    <property type="entry name" value="ATPase domain of HSP90 chaperone/DNA topoisomerase II/histidine kinase"/>
    <property type="match status" value="1"/>
</dbReference>
<dbReference type="InterPro" id="IPR003660">
    <property type="entry name" value="HAMP_dom"/>
</dbReference>
<evidence type="ECO:0000256" key="5">
    <source>
        <dbReference type="ARBA" id="ARBA00022692"/>
    </source>
</evidence>
<keyword evidence="2" id="KW-1003">Cell membrane</keyword>
<dbReference type="Pfam" id="PF06580">
    <property type="entry name" value="His_kinase"/>
    <property type="match status" value="1"/>
</dbReference>
<feature type="transmembrane region" description="Helical" evidence="9">
    <location>
        <begin position="300"/>
        <end position="324"/>
    </location>
</feature>
<keyword evidence="5 9" id="KW-0812">Transmembrane</keyword>
<evidence type="ECO:0000313" key="12">
    <source>
        <dbReference type="Proteomes" id="UP001306950"/>
    </source>
</evidence>
<evidence type="ECO:0000256" key="1">
    <source>
        <dbReference type="ARBA" id="ARBA00004651"/>
    </source>
</evidence>
<gene>
    <name evidence="11" type="ORF">V3851_03530</name>
</gene>
<dbReference type="Gene3D" id="6.10.340.10">
    <property type="match status" value="1"/>
</dbReference>
<dbReference type="InterPro" id="IPR050640">
    <property type="entry name" value="Bact_2-comp_sensor_kinase"/>
</dbReference>
<evidence type="ECO:0000256" key="3">
    <source>
        <dbReference type="ARBA" id="ARBA00022553"/>
    </source>
</evidence>
<name>A0ABU7VN68_9BACL</name>
<dbReference type="Gene3D" id="3.30.565.10">
    <property type="entry name" value="Histidine kinase-like ATPase, C-terminal domain"/>
    <property type="match status" value="1"/>
</dbReference>
<dbReference type="Gene3D" id="3.30.450.20">
    <property type="entry name" value="PAS domain"/>
    <property type="match status" value="1"/>
</dbReference>
<keyword evidence="3" id="KW-0597">Phosphoprotein</keyword>
<feature type="domain" description="HAMP" evidence="10">
    <location>
        <begin position="322"/>
        <end position="374"/>
    </location>
</feature>
<dbReference type="GO" id="GO:0004673">
    <property type="term" value="F:protein histidine kinase activity"/>
    <property type="evidence" value="ECO:0007669"/>
    <property type="project" value="UniProtKB-EC"/>
</dbReference>
<evidence type="ECO:0000256" key="8">
    <source>
        <dbReference type="ARBA" id="ARBA00023136"/>
    </source>
</evidence>
<organism evidence="11 12">
    <name type="scientific">Paenibacillus haidiansis</name>
    <dbReference type="NCBI Taxonomy" id="1574488"/>
    <lineage>
        <taxon>Bacteria</taxon>
        <taxon>Bacillati</taxon>
        <taxon>Bacillota</taxon>
        <taxon>Bacilli</taxon>
        <taxon>Bacillales</taxon>
        <taxon>Paenibacillaceae</taxon>
        <taxon>Paenibacillus</taxon>
    </lineage>
</organism>
<dbReference type="InterPro" id="IPR036890">
    <property type="entry name" value="HATPase_C_sf"/>
</dbReference>
<dbReference type="Pfam" id="PF00672">
    <property type="entry name" value="HAMP"/>
    <property type="match status" value="1"/>
</dbReference>
<keyword evidence="7 9" id="KW-1133">Transmembrane helix</keyword>
<dbReference type="PANTHER" id="PTHR34220">
    <property type="entry name" value="SENSOR HISTIDINE KINASE YPDA"/>
    <property type="match status" value="1"/>
</dbReference>
<dbReference type="EMBL" id="JAZHPZ010000001">
    <property type="protein sequence ID" value="MEF2964890.1"/>
    <property type="molecule type" value="Genomic_DNA"/>
</dbReference>
<dbReference type="RefSeq" id="WP_331845087.1">
    <property type="nucleotide sequence ID" value="NZ_JAZHPZ010000001.1"/>
</dbReference>
<comment type="subcellular location">
    <subcellularLocation>
        <location evidence="1">Cell membrane</location>
        <topology evidence="1">Multi-pass membrane protein</topology>
    </subcellularLocation>
</comment>
<sequence>MKLRYRKYLGNFGLKRKALAIFLLFVILPTFGVGVVVQYKFNQSLRDQFIGSTRRNLDNVASQLGEQTKIVEDIANYLILNPDMRSFLRTSPPLSNKQQAVYKRNVEEFLTFQLMSRSFIRSIEITGYNGNFIEMGEPFSGDESEWERRAEARKGGIIWTEAYSLNSGWHGETRVLSMFRILNSYNELTRPLGRLTIRMDEAGIVQLLEKGIFEDGAGSVFIIGAEGQIILGSKDKFGQSFQPDATLLGKLASGREGNFNYSLGSKDYLTLYKPVENTGWNVVAMIPEATVAGEFRDVKVMMLFILIAILLLGLAALIGFHYTIITPILRLKKETNRVAHGDFSARVPIESRDEISELNHKFNEMVSTIQQLIEHKYKMELRERESELRLLQNQMDPHFLYNTLDMIRWTARLEKAEKSSQLIEMLSKFFRSSVNNGSYETTLHREMEFVQSYLFLQQRRLGDKLEYSLYTESGLEHTITLKATIQPLVENFIKHGFDRNKAVNEIQVNCYSADREIWIDVIDNGKGMTPARLEEVRASLRGGAKDGNIREGAMRNIHERLSIFYGSGYGLEIIGTSPEGTWVRLRIPAGESEDHGGEQHEP</sequence>
<protein>
    <submittedName>
        <fullName evidence="11">Sensor histidine kinase</fullName>
        <ecNumber evidence="11">2.7.13.3</ecNumber>
    </submittedName>
</protein>
<evidence type="ECO:0000256" key="7">
    <source>
        <dbReference type="ARBA" id="ARBA00022989"/>
    </source>
</evidence>
<dbReference type="Pfam" id="PF02743">
    <property type="entry name" value="dCache_1"/>
    <property type="match status" value="1"/>
</dbReference>
<dbReference type="PROSITE" id="PS50885">
    <property type="entry name" value="HAMP"/>
    <property type="match status" value="1"/>
</dbReference>
<reference evidence="11 12" key="1">
    <citation type="submission" date="2024-02" db="EMBL/GenBank/DDBJ databases">
        <title>A nitrogen-fixing paenibacillus bacterium.</title>
        <authorList>
            <person name="Zhang W.L."/>
            <person name="Chen S.F."/>
        </authorList>
    </citation>
    <scope>NUCLEOTIDE SEQUENCE [LARGE SCALE GENOMIC DNA]</scope>
    <source>
        <strain evidence="11 12">M1</strain>
    </source>
</reference>
<dbReference type="Proteomes" id="UP001306950">
    <property type="component" value="Unassembled WGS sequence"/>
</dbReference>
<evidence type="ECO:0000313" key="11">
    <source>
        <dbReference type="EMBL" id="MEF2964890.1"/>
    </source>
</evidence>
<dbReference type="CDD" id="cd12912">
    <property type="entry name" value="PDC2_MCP_like"/>
    <property type="match status" value="1"/>
</dbReference>
<dbReference type="EC" id="2.7.13.3" evidence="11"/>
<dbReference type="Pfam" id="PF02518">
    <property type="entry name" value="HATPase_c"/>
    <property type="match status" value="1"/>
</dbReference>
<evidence type="ECO:0000256" key="4">
    <source>
        <dbReference type="ARBA" id="ARBA00022679"/>
    </source>
</evidence>
<dbReference type="CDD" id="cd06225">
    <property type="entry name" value="HAMP"/>
    <property type="match status" value="1"/>
</dbReference>
<evidence type="ECO:0000256" key="9">
    <source>
        <dbReference type="SAM" id="Phobius"/>
    </source>
</evidence>
<keyword evidence="6 11" id="KW-0418">Kinase</keyword>
<dbReference type="PANTHER" id="PTHR34220:SF7">
    <property type="entry name" value="SENSOR HISTIDINE KINASE YPDA"/>
    <property type="match status" value="1"/>
</dbReference>
<dbReference type="InterPro" id="IPR010559">
    <property type="entry name" value="Sig_transdc_His_kin_internal"/>
</dbReference>
<keyword evidence="8 9" id="KW-0472">Membrane</keyword>
<comment type="caution">
    <text evidence="11">The sequence shown here is derived from an EMBL/GenBank/DDBJ whole genome shotgun (WGS) entry which is preliminary data.</text>
</comment>
<dbReference type="InterPro" id="IPR033479">
    <property type="entry name" value="dCache_1"/>
</dbReference>
<dbReference type="SMART" id="SM00304">
    <property type="entry name" value="HAMP"/>
    <property type="match status" value="1"/>
</dbReference>